<feature type="coiled-coil region" evidence="1">
    <location>
        <begin position="229"/>
        <end position="288"/>
    </location>
</feature>
<dbReference type="Proteomes" id="UP000769528">
    <property type="component" value="Unassembled WGS sequence"/>
</dbReference>
<dbReference type="OrthoDB" id="3981028at2759"/>
<reference evidence="3" key="1">
    <citation type="journal article" date="2021" name="Open Biol.">
        <title>Shared evolutionary footprints suggest mitochondrial oxidative damage underlies multiple complex I losses in fungi.</title>
        <authorList>
            <person name="Schikora-Tamarit M.A."/>
            <person name="Marcet-Houben M."/>
            <person name="Nosek J."/>
            <person name="Gabaldon T."/>
        </authorList>
    </citation>
    <scope>NUCLEOTIDE SEQUENCE</scope>
    <source>
        <strain evidence="3">CBS6341</strain>
    </source>
</reference>
<gene>
    <name evidence="3" type="ORF">WICMUC_001151</name>
</gene>
<proteinExistence type="predicted"/>
<accession>A0A9P8PX24</accession>
<evidence type="ECO:0000313" key="3">
    <source>
        <dbReference type="EMBL" id="KAH3679140.1"/>
    </source>
</evidence>
<reference evidence="3" key="2">
    <citation type="submission" date="2021-01" db="EMBL/GenBank/DDBJ databases">
        <authorList>
            <person name="Schikora-Tamarit M.A."/>
        </authorList>
    </citation>
    <scope>NUCLEOTIDE SEQUENCE</scope>
    <source>
        <strain evidence="3">CBS6341</strain>
    </source>
</reference>
<comment type="caution">
    <text evidence="3">The sequence shown here is derived from an EMBL/GenBank/DDBJ whole genome shotgun (WGS) entry which is preliminary data.</text>
</comment>
<sequence length="369" mass="43489">MTEYQKLNGTFHHNGHVQGLENSISSLLTDPDESLIPRKTQSQQIYRKSAKLFINKKFGESYNTISKLIHESIELLNDNEIDEQLFINGWSLYLNLIDILINKSGLQDQQQWNLSMINKVEIESKYFSIDLFLELAELHSVVNPKLIVQILLIKLNNKKTDLTVLRQQIDIYIVNNIGYFSDENLIEFKDFQELLEIYYCHLLAKLGEFNEAERLIKSNSLIFEPEKLIKKLHQVKDQLKEEENQKKELIRKKHLQEKRAKEKAQKSLQKQIEQAKKAEAINKQSQNQIITKETVQEDLVSRFINLIKDRLIKFTNQQNAAIALLTLISLILFLKNNKYVITYRLRRYLIEIWGKFWSTLKMAFSVTYL</sequence>
<dbReference type="EMBL" id="JAEUBF010000389">
    <property type="protein sequence ID" value="KAH3679140.1"/>
    <property type="molecule type" value="Genomic_DNA"/>
</dbReference>
<name>A0A9P8PX24_9ASCO</name>
<evidence type="ECO:0000256" key="2">
    <source>
        <dbReference type="SAM" id="Phobius"/>
    </source>
</evidence>
<feature type="transmembrane region" description="Helical" evidence="2">
    <location>
        <begin position="320"/>
        <end position="337"/>
    </location>
</feature>
<keyword evidence="2" id="KW-1133">Transmembrane helix</keyword>
<keyword evidence="1" id="KW-0175">Coiled coil</keyword>
<keyword evidence="4" id="KW-1185">Reference proteome</keyword>
<keyword evidence="2" id="KW-0472">Membrane</keyword>
<evidence type="ECO:0000313" key="4">
    <source>
        <dbReference type="Proteomes" id="UP000769528"/>
    </source>
</evidence>
<dbReference type="AlphaFoldDB" id="A0A9P8PX24"/>
<protein>
    <submittedName>
        <fullName evidence="3">Uncharacterized protein</fullName>
    </submittedName>
</protein>
<keyword evidence="2" id="KW-0812">Transmembrane</keyword>
<evidence type="ECO:0000256" key="1">
    <source>
        <dbReference type="SAM" id="Coils"/>
    </source>
</evidence>
<organism evidence="3 4">
    <name type="scientific">Wickerhamomyces mucosus</name>
    <dbReference type="NCBI Taxonomy" id="1378264"/>
    <lineage>
        <taxon>Eukaryota</taxon>
        <taxon>Fungi</taxon>
        <taxon>Dikarya</taxon>
        <taxon>Ascomycota</taxon>
        <taxon>Saccharomycotina</taxon>
        <taxon>Saccharomycetes</taxon>
        <taxon>Phaffomycetales</taxon>
        <taxon>Wickerhamomycetaceae</taxon>
        <taxon>Wickerhamomyces</taxon>
    </lineage>
</organism>